<organism evidence="1 2">
    <name type="scientific">Ooceraea biroi</name>
    <name type="common">Clonal raider ant</name>
    <name type="synonym">Cerapachys biroi</name>
    <dbReference type="NCBI Taxonomy" id="2015173"/>
    <lineage>
        <taxon>Eukaryota</taxon>
        <taxon>Metazoa</taxon>
        <taxon>Ecdysozoa</taxon>
        <taxon>Arthropoda</taxon>
        <taxon>Hexapoda</taxon>
        <taxon>Insecta</taxon>
        <taxon>Pterygota</taxon>
        <taxon>Neoptera</taxon>
        <taxon>Endopterygota</taxon>
        <taxon>Hymenoptera</taxon>
        <taxon>Apocrita</taxon>
        <taxon>Aculeata</taxon>
        <taxon>Formicoidea</taxon>
        <taxon>Formicidae</taxon>
        <taxon>Dorylinae</taxon>
        <taxon>Ooceraea</taxon>
    </lineage>
</organism>
<dbReference type="Proteomes" id="UP000053097">
    <property type="component" value="Unassembled WGS sequence"/>
</dbReference>
<evidence type="ECO:0000313" key="1">
    <source>
        <dbReference type="EMBL" id="EZA52301.1"/>
    </source>
</evidence>
<gene>
    <name evidence="1" type="ORF">X777_08971</name>
</gene>
<accession>A0A026W9E9</accession>
<dbReference type="AlphaFoldDB" id="A0A026W9E9"/>
<reference evidence="1 2" key="1">
    <citation type="journal article" date="2014" name="Curr. Biol.">
        <title>The genome of the clonal raider ant Cerapachys biroi.</title>
        <authorList>
            <person name="Oxley P.R."/>
            <person name="Ji L."/>
            <person name="Fetter-Pruneda I."/>
            <person name="McKenzie S.K."/>
            <person name="Li C."/>
            <person name="Hu H."/>
            <person name="Zhang G."/>
            <person name="Kronauer D.J."/>
        </authorList>
    </citation>
    <scope>NUCLEOTIDE SEQUENCE [LARGE SCALE GENOMIC DNA]</scope>
</reference>
<dbReference type="EMBL" id="KK107347">
    <property type="protein sequence ID" value="EZA52301.1"/>
    <property type="molecule type" value="Genomic_DNA"/>
</dbReference>
<name>A0A026W9E9_OOCBI</name>
<sequence length="83" mass="9690">TIREKMRRRLAANSHRTWFETWRSPSASSDGILSILDVPRLVPESPPKRDSMFPAKLLDEEFDPGERLKSRHTYTPYRECVSS</sequence>
<feature type="non-terminal residue" evidence="1">
    <location>
        <position position="1"/>
    </location>
</feature>
<keyword evidence="2" id="KW-1185">Reference proteome</keyword>
<evidence type="ECO:0000313" key="2">
    <source>
        <dbReference type="Proteomes" id="UP000053097"/>
    </source>
</evidence>
<proteinExistence type="predicted"/>
<protein>
    <submittedName>
        <fullName evidence="1">Uncharacterized protein</fullName>
    </submittedName>
</protein>